<accession>A0A392PCB4</accession>
<evidence type="ECO:0000313" key="1">
    <source>
        <dbReference type="EMBL" id="MCI09424.1"/>
    </source>
</evidence>
<keyword evidence="2" id="KW-1185">Reference proteome</keyword>
<protein>
    <submittedName>
        <fullName evidence="1">Uncharacterized protein</fullName>
    </submittedName>
</protein>
<dbReference type="Proteomes" id="UP000265520">
    <property type="component" value="Unassembled WGS sequence"/>
</dbReference>
<dbReference type="EMBL" id="LXQA010072580">
    <property type="protein sequence ID" value="MCI09424.1"/>
    <property type="molecule type" value="Genomic_DNA"/>
</dbReference>
<dbReference type="AlphaFoldDB" id="A0A392PCB4"/>
<evidence type="ECO:0000313" key="2">
    <source>
        <dbReference type="Proteomes" id="UP000265520"/>
    </source>
</evidence>
<sequence>RSDAQVSYDSKARFLEKVRMSLSSSYERSIYCPQRWAKTIDKHNDAINGGRKTVEEP</sequence>
<name>A0A392PCB4_9FABA</name>
<comment type="caution">
    <text evidence="1">The sequence shown here is derived from an EMBL/GenBank/DDBJ whole genome shotgun (WGS) entry which is preliminary data.</text>
</comment>
<reference evidence="1 2" key="1">
    <citation type="journal article" date="2018" name="Front. Plant Sci.">
        <title>Red Clover (Trifolium pratense) and Zigzag Clover (T. medium) - A Picture of Genomic Similarities and Differences.</title>
        <authorList>
            <person name="Dluhosova J."/>
            <person name="Istvanek J."/>
            <person name="Nedelnik J."/>
            <person name="Repkova J."/>
        </authorList>
    </citation>
    <scope>NUCLEOTIDE SEQUENCE [LARGE SCALE GENOMIC DNA]</scope>
    <source>
        <strain evidence="2">cv. 10/8</strain>
        <tissue evidence="1">Leaf</tissue>
    </source>
</reference>
<feature type="non-terminal residue" evidence="1">
    <location>
        <position position="1"/>
    </location>
</feature>
<organism evidence="1 2">
    <name type="scientific">Trifolium medium</name>
    <dbReference type="NCBI Taxonomy" id="97028"/>
    <lineage>
        <taxon>Eukaryota</taxon>
        <taxon>Viridiplantae</taxon>
        <taxon>Streptophyta</taxon>
        <taxon>Embryophyta</taxon>
        <taxon>Tracheophyta</taxon>
        <taxon>Spermatophyta</taxon>
        <taxon>Magnoliopsida</taxon>
        <taxon>eudicotyledons</taxon>
        <taxon>Gunneridae</taxon>
        <taxon>Pentapetalae</taxon>
        <taxon>rosids</taxon>
        <taxon>fabids</taxon>
        <taxon>Fabales</taxon>
        <taxon>Fabaceae</taxon>
        <taxon>Papilionoideae</taxon>
        <taxon>50 kb inversion clade</taxon>
        <taxon>NPAAA clade</taxon>
        <taxon>Hologalegina</taxon>
        <taxon>IRL clade</taxon>
        <taxon>Trifolieae</taxon>
        <taxon>Trifolium</taxon>
    </lineage>
</organism>
<proteinExistence type="predicted"/>